<feature type="transmembrane region" description="Helical" evidence="2">
    <location>
        <begin position="586"/>
        <end position="606"/>
    </location>
</feature>
<feature type="compositionally biased region" description="Basic and acidic residues" evidence="1">
    <location>
        <begin position="52"/>
        <end position="64"/>
    </location>
</feature>
<feature type="transmembrane region" description="Helical" evidence="2">
    <location>
        <begin position="238"/>
        <end position="260"/>
    </location>
</feature>
<accession>A0A166Z387</accession>
<name>A0A166Z387_COLIC</name>
<dbReference type="Proteomes" id="UP000076584">
    <property type="component" value="Unassembled WGS sequence"/>
</dbReference>
<evidence type="ECO:0000313" key="3">
    <source>
        <dbReference type="EMBL" id="KZL78381.1"/>
    </source>
</evidence>
<evidence type="ECO:0000256" key="1">
    <source>
        <dbReference type="SAM" id="MobiDB-lite"/>
    </source>
</evidence>
<keyword evidence="2" id="KW-0472">Membrane</keyword>
<dbReference type="EMBL" id="LFIW01002228">
    <property type="protein sequence ID" value="KZL78381.1"/>
    <property type="molecule type" value="Genomic_DNA"/>
</dbReference>
<feature type="compositionally biased region" description="Basic and acidic residues" evidence="1">
    <location>
        <begin position="1"/>
        <end position="45"/>
    </location>
</feature>
<comment type="caution">
    <text evidence="3">The sequence shown here is derived from an EMBL/GenBank/DDBJ whole genome shotgun (WGS) entry which is preliminary data.</text>
</comment>
<feature type="transmembrane region" description="Helical" evidence="2">
    <location>
        <begin position="126"/>
        <end position="149"/>
    </location>
</feature>
<keyword evidence="2" id="KW-1133">Transmembrane helix</keyword>
<keyword evidence="4" id="KW-1185">Reference proteome</keyword>
<feature type="region of interest" description="Disordered" evidence="1">
    <location>
        <begin position="1"/>
        <end position="71"/>
    </location>
</feature>
<proteinExistence type="predicted"/>
<keyword evidence="2" id="KW-0812">Transmembrane</keyword>
<evidence type="ECO:0000313" key="4">
    <source>
        <dbReference type="Proteomes" id="UP000076584"/>
    </source>
</evidence>
<feature type="transmembrane region" description="Helical" evidence="2">
    <location>
        <begin position="170"/>
        <end position="191"/>
    </location>
</feature>
<gene>
    <name evidence="3" type="ORF">CI238_03473</name>
</gene>
<protein>
    <submittedName>
        <fullName evidence="3">Major facilitator superfamily transporter</fullName>
    </submittedName>
</protein>
<evidence type="ECO:0000256" key="2">
    <source>
        <dbReference type="SAM" id="Phobius"/>
    </source>
</evidence>
<reference evidence="3 4" key="1">
    <citation type="submission" date="2015-06" db="EMBL/GenBank/DDBJ databases">
        <title>Survival trade-offs in plant roots during colonization by closely related pathogenic and mutualistic fungi.</title>
        <authorList>
            <person name="Hacquard S."/>
            <person name="Kracher B."/>
            <person name="Hiruma K."/>
            <person name="Weinman A."/>
            <person name="Muench P."/>
            <person name="Garrido Oter R."/>
            <person name="Ver Loren van Themaat E."/>
            <person name="Dallerey J.-F."/>
            <person name="Damm U."/>
            <person name="Henrissat B."/>
            <person name="Lespinet O."/>
            <person name="Thon M."/>
            <person name="Kemen E."/>
            <person name="McHardy A.C."/>
            <person name="Schulze-Lefert P."/>
            <person name="O'Connell R.J."/>
        </authorList>
    </citation>
    <scope>NUCLEOTIDE SEQUENCE [LARGE SCALE GENOMIC DNA]</scope>
    <source>
        <strain evidence="3 4">MAFF 238704</strain>
    </source>
</reference>
<dbReference type="OrthoDB" id="5139479at2759"/>
<dbReference type="AlphaFoldDB" id="A0A166Z387"/>
<organism evidence="3 4">
    <name type="scientific">Colletotrichum incanum</name>
    <name type="common">Soybean anthracnose fungus</name>
    <dbReference type="NCBI Taxonomy" id="1573173"/>
    <lineage>
        <taxon>Eukaryota</taxon>
        <taxon>Fungi</taxon>
        <taxon>Dikarya</taxon>
        <taxon>Ascomycota</taxon>
        <taxon>Pezizomycotina</taxon>
        <taxon>Sordariomycetes</taxon>
        <taxon>Hypocreomycetidae</taxon>
        <taxon>Glomerellales</taxon>
        <taxon>Glomerellaceae</taxon>
        <taxon>Colletotrichum</taxon>
        <taxon>Colletotrichum spaethianum species complex</taxon>
    </lineage>
</organism>
<sequence>MAATELRHETIDLDELSDHIRASRGDSQRPWPRRNETKNHDDWHVIEVNSESSKKWERYPKPDETSTAYPSPLKTAVPLKYSTNFLHPATPDGQESTFSRGGDDFNDTISLTAKSHRDGSKKASRFVWWTLGLWLLGALMMTLTTVYSTGSAKALMRLNFFVASSKNSLLILRVLTELCAVTLAALVVVVVEDLQWALASRPGGVSLLHFVGLDSGTGVWGLLRLLATADWKHKYSSLFRLLVICSIPLPGIILMGAISIDMVTFPEKTYNVSAGIAPFNASYVYEIQQSTATALLVQMGSPAWSDRDSFSLDPLDDGAGRCANADGRWAACDESHLLTGGVVSIAPQADDLKQHRGSSAYVVPKTRVVQLEYGKVHDLNGLRATGNCFLLGAASAASYWCTDVGEGNGLLFGSAYCPISLQTTSSCLNNTDWTNPLELSSSLFVYSRLATITYDRGNFSILSVTDMSPPKQEVIGLDEYMLSLSAVVPGFNKSAAATQGDNSALAIYAVTALPINDSEVAKKQSLKAIRKAMSVPFHYFHANYFSTGPSIWELSGPRQGLTDDMYTTLSISILSHQVVAGKVSRWLFVLVSGLILLLSAAIIVATSRVCGKRPDRCGYPTLDFAAVCAVKGGIPPASGDWRDRPEATSGQSTHVNGLYRSLTQLGQKPKPFEVAKNIKNDRVIIG</sequence>